<keyword evidence="1" id="KW-0040">ANK repeat</keyword>
<proteinExistence type="predicted"/>
<dbReference type="Proteomes" id="UP000613401">
    <property type="component" value="Unassembled WGS sequence"/>
</dbReference>
<name>A0A8H4FJ67_COLGL</name>
<protein>
    <submittedName>
        <fullName evidence="2">Uncharacterized protein</fullName>
    </submittedName>
</protein>
<reference evidence="2" key="2">
    <citation type="submission" date="2020-03" db="EMBL/GenBank/DDBJ databases">
        <authorList>
            <person name="Fu F.-F."/>
            <person name="Chen J."/>
        </authorList>
    </citation>
    <scope>NUCLEOTIDE SEQUENCE</scope>
    <source>
        <strain evidence="2">Lc1</strain>
    </source>
</reference>
<evidence type="ECO:0000313" key="3">
    <source>
        <dbReference type="Proteomes" id="UP000613401"/>
    </source>
</evidence>
<comment type="caution">
    <text evidence="2">The sequence shown here is derived from an EMBL/GenBank/DDBJ whole genome shotgun (WGS) entry which is preliminary data.</text>
</comment>
<organism evidence="2 3">
    <name type="scientific">Colletotrichum gloeosporioides</name>
    <name type="common">Anthracnose fungus</name>
    <name type="synonym">Glomerella cingulata</name>
    <dbReference type="NCBI Taxonomy" id="474922"/>
    <lineage>
        <taxon>Eukaryota</taxon>
        <taxon>Fungi</taxon>
        <taxon>Dikarya</taxon>
        <taxon>Ascomycota</taxon>
        <taxon>Pezizomycotina</taxon>
        <taxon>Sordariomycetes</taxon>
        <taxon>Hypocreomycetidae</taxon>
        <taxon>Glomerellales</taxon>
        <taxon>Glomerellaceae</taxon>
        <taxon>Colletotrichum</taxon>
        <taxon>Colletotrichum gloeosporioides species complex</taxon>
    </lineage>
</organism>
<dbReference type="AlphaFoldDB" id="A0A8H4FJ67"/>
<evidence type="ECO:0000256" key="1">
    <source>
        <dbReference type="PROSITE-ProRule" id="PRU00023"/>
    </source>
</evidence>
<sequence>MAYLPPDIMVGEQLQSADLDALSKTPGNHRVLSKPTLYTLDTACVLSVLWPRPRQMMEEPMEDLPPEVLLFDDKLRGYTALYTAAVFEKTAVAGILLDVGATI</sequence>
<dbReference type="EMBL" id="WVTB01000053">
    <property type="protein sequence ID" value="KAF3803811.1"/>
    <property type="molecule type" value="Genomic_DNA"/>
</dbReference>
<dbReference type="PROSITE" id="PS50088">
    <property type="entry name" value="ANK_REPEAT"/>
    <property type="match status" value="1"/>
</dbReference>
<dbReference type="InterPro" id="IPR002110">
    <property type="entry name" value="Ankyrin_rpt"/>
</dbReference>
<dbReference type="GeneID" id="69018775"/>
<keyword evidence="3" id="KW-1185">Reference proteome</keyword>
<feature type="repeat" description="ANK" evidence="1">
    <location>
        <begin position="76"/>
        <end position="103"/>
    </location>
</feature>
<evidence type="ECO:0000313" key="2">
    <source>
        <dbReference type="EMBL" id="KAF3803811.1"/>
    </source>
</evidence>
<dbReference type="RefSeq" id="XP_045262970.1">
    <property type="nucleotide sequence ID" value="XM_045411549.1"/>
</dbReference>
<gene>
    <name evidence="2" type="ORF">GCG54_00011649</name>
</gene>
<dbReference type="PROSITE" id="PS50297">
    <property type="entry name" value="ANK_REP_REGION"/>
    <property type="match status" value="1"/>
</dbReference>
<reference evidence="2" key="1">
    <citation type="journal article" date="2020" name="Phytopathology">
        <title>Genome sequence and comparative analysis of Colletotrichum gloeosporioides isolated from Liriodendron leaves.</title>
        <authorList>
            <person name="Fu F.F."/>
            <person name="Hao Z."/>
            <person name="Wang P."/>
            <person name="Lu Y."/>
            <person name="Xue L.J."/>
            <person name="Wei G."/>
            <person name="Tian Y."/>
            <person name="Baishi H."/>
            <person name="Xu H."/>
            <person name="Shi J."/>
            <person name="Cheng T."/>
            <person name="Wang G."/>
            <person name="Yi Y."/>
            <person name="Chen J."/>
        </authorList>
    </citation>
    <scope>NUCLEOTIDE SEQUENCE</scope>
    <source>
        <strain evidence="2">Lc1</strain>
    </source>
</reference>
<accession>A0A8H4FJ67</accession>